<comment type="similarity">
    <text evidence="1">Belongs to the universal ribosomal protein uL11 family.</text>
</comment>
<dbReference type="Proteomes" id="UP000700334">
    <property type="component" value="Unassembled WGS sequence"/>
</dbReference>
<proteinExistence type="inferred from homology"/>
<dbReference type="GO" id="GO:1990904">
    <property type="term" value="C:ribonucleoprotein complex"/>
    <property type="evidence" value="ECO:0007669"/>
    <property type="project" value="UniProtKB-KW"/>
</dbReference>
<dbReference type="EMBL" id="JAGFMF010011464">
    <property type="protein sequence ID" value="KAG8521668.1"/>
    <property type="molecule type" value="Genomic_DNA"/>
</dbReference>
<organism evidence="4 5">
    <name type="scientific">Galemys pyrenaicus</name>
    <name type="common">Iberian desman</name>
    <name type="synonym">Pyrenean desman</name>
    <dbReference type="NCBI Taxonomy" id="202257"/>
    <lineage>
        <taxon>Eukaryota</taxon>
        <taxon>Metazoa</taxon>
        <taxon>Chordata</taxon>
        <taxon>Craniata</taxon>
        <taxon>Vertebrata</taxon>
        <taxon>Euteleostomi</taxon>
        <taxon>Mammalia</taxon>
        <taxon>Eutheria</taxon>
        <taxon>Laurasiatheria</taxon>
        <taxon>Eulipotyphla</taxon>
        <taxon>Talpidae</taxon>
        <taxon>Galemys</taxon>
    </lineage>
</organism>
<sequence>HLSTHRKALAVVCILREGLQVARQLPSGVEVLAVVSSFHAGRVSLTEPMITGFFPCMLPNAPGALLTSCCPNQTRGDPDPQGAEHLACSSPQLPPFRDVASEQSSWFNVCKRPKALEHLESITVAFLGTAPGSPDGRGAANGGLASKDCLSSATSPVQGLWRPASLLTCMAEGQLSWLKRSAWTYTTVMSSTPRRLVMYMRCACGKASAKSLLSLLGLSPKKVADDIANVADDERGLRIVVALSICNRAIPIEGEPRRDRKRKKIQLSGNTFHDPERCSTGFHNSRELSGTIKEILGLDSLWTATLGATTFGTLRHERWESEQECNGGAAGSTAECRRSGLAFEIRVTRKGSRWKGSFSSAFLLGSVEHPDTVQGLNKGQGFIQKQQALYKDDPGFRTDERRPLSRSRMPLALELKVDAPGRISTCFLEAFSTIAIRTRSSSHWSTVVSLPKAAEIVSLEMVC</sequence>
<dbReference type="SUPFAM" id="SSF54747">
    <property type="entry name" value="Ribosomal L11/L12e N-terminal domain"/>
    <property type="match status" value="1"/>
</dbReference>
<name>A0A8J6AIV0_GALPY</name>
<gene>
    <name evidence="4" type="ORF">J0S82_001746</name>
</gene>
<comment type="caution">
    <text evidence="4">The sequence shown here is derived from an EMBL/GenBank/DDBJ whole genome shotgun (WGS) entry which is preliminary data.</text>
</comment>
<reference evidence="4" key="1">
    <citation type="journal article" date="2021" name="Evol. Appl.">
        <title>The genome of the Pyrenean desman and the effects of bottlenecks and inbreeding on the genomic landscape of an endangered species.</title>
        <authorList>
            <person name="Escoda L."/>
            <person name="Castresana J."/>
        </authorList>
    </citation>
    <scope>NUCLEOTIDE SEQUENCE</scope>
    <source>
        <strain evidence="4">IBE-C5619</strain>
    </source>
</reference>
<evidence type="ECO:0000313" key="4">
    <source>
        <dbReference type="EMBL" id="KAG8521668.1"/>
    </source>
</evidence>
<keyword evidence="2 4" id="KW-0689">Ribosomal protein</keyword>
<dbReference type="InterPro" id="IPR036796">
    <property type="entry name" value="Ribosomal_uL11_N_sf"/>
</dbReference>
<dbReference type="AlphaFoldDB" id="A0A8J6AIV0"/>
<evidence type="ECO:0000313" key="5">
    <source>
        <dbReference type="Proteomes" id="UP000700334"/>
    </source>
</evidence>
<accession>A0A8J6AIV0</accession>
<dbReference type="GO" id="GO:0005840">
    <property type="term" value="C:ribosome"/>
    <property type="evidence" value="ECO:0007669"/>
    <property type="project" value="UniProtKB-KW"/>
</dbReference>
<dbReference type="Gene3D" id="3.30.1550.10">
    <property type="entry name" value="Ribosomal protein L11/L12, N-terminal domain"/>
    <property type="match status" value="1"/>
</dbReference>
<evidence type="ECO:0000256" key="2">
    <source>
        <dbReference type="ARBA" id="ARBA00022980"/>
    </source>
</evidence>
<keyword evidence="5" id="KW-1185">Reference proteome</keyword>
<protein>
    <submittedName>
        <fullName evidence="4">60S ribosomal protein L12</fullName>
    </submittedName>
</protein>
<feature type="non-terminal residue" evidence="4">
    <location>
        <position position="463"/>
    </location>
</feature>
<evidence type="ECO:0000256" key="1">
    <source>
        <dbReference type="ARBA" id="ARBA00010537"/>
    </source>
</evidence>
<keyword evidence="3" id="KW-0687">Ribonucleoprotein</keyword>
<evidence type="ECO:0000256" key="3">
    <source>
        <dbReference type="ARBA" id="ARBA00023274"/>
    </source>
</evidence>